<keyword evidence="4" id="KW-1185">Reference proteome</keyword>
<dbReference type="STRING" id="767434.Fraau_3216"/>
<dbReference type="GO" id="GO:0015288">
    <property type="term" value="F:porin activity"/>
    <property type="evidence" value="ECO:0007669"/>
    <property type="project" value="InterPro"/>
</dbReference>
<evidence type="ECO:0000313" key="4">
    <source>
        <dbReference type="Proteomes" id="UP000005234"/>
    </source>
</evidence>
<comment type="similarity">
    <text evidence="1 2">Belongs to the OprB family.</text>
</comment>
<dbReference type="Proteomes" id="UP000005234">
    <property type="component" value="Chromosome"/>
</dbReference>
<dbReference type="eggNOG" id="COG3659">
    <property type="taxonomic scope" value="Bacteria"/>
</dbReference>
<feature type="chain" id="PRO_5007231069" evidence="2">
    <location>
        <begin position="27"/>
        <end position="448"/>
    </location>
</feature>
<sequence>MPSAARCRRFVLALILAGTLPAGALATQINSPQTGLLSDADGGRLYLAGDWNGARHRLADKGVQFQFNLVNEPAYNFTGGDRHTGSNSGQLGLGASLDLERLVAWPGAQFQITVTERYGRDLVQAAHLGYGSLPQEIYGRGQTWWLTQFWLEQAFWHGRLSLRIGRMPVNADFGFNECTFMNLTFCSSTIGNMIYMLWLDWPISQWAARIKWRTGTDTYLEVAGYQVNPAYADEHWQRRHAWRLNNPGGTQGALLPLEFGWTPRLGGRRGEYKFGVYYSNAGGPDLFLNRDHLPLAIEGGPALHRHGNYGGYLSFKQPISGHVEGQGASIFLNLGRSDRHTAQLDGQYLLGLLYNGIGRRHNDCIGLGIGATHSSTYYARYARLYNRNHPGQPLSYGSGYEKTVEIYYQWVPVPAIVIRPDLQYLDDPGGSHAYRNVWLAGLKTIINF</sequence>
<dbReference type="Pfam" id="PF04966">
    <property type="entry name" value="OprB"/>
    <property type="match status" value="1"/>
</dbReference>
<dbReference type="RefSeq" id="WP_014404541.1">
    <property type="nucleotide sequence ID" value="NC_017033.1"/>
</dbReference>
<dbReference type="AlphaFoldDB" id="H8L1D0"/>
<evidence type="ECO:0000256" key="2">
    <source>
        <dbReference type="RuleBase" id="RU363072"/>
    </source>
</evidence>
<feature type="signal peptide" evidence="2">
    <location>
        <begin position="1"/>
        <end position="26"/>
    </location>
</feature>
<organism evidence="3 4">
    <name type="scientific">Frateuria aurantia (strain ATCC 33424 / DSM 6220 / KCTC 2777 / LMG 1558 / NBRC 3245 / NCIMB 13370)</name>
    <name type="common">Acetobacter aurantius</name>
    <dbReference type="NCBI Taxonomy" id="767434"/>
    <lineage>
        <taxon>Bacteria</taxon>
        <taxon>Pseudomonadati</taxon>
        <taxon>Pseudomonadota</taxon>
        <taxon>Gammaproteobacteria</taxon>
        <taxon>Lysobacterales</taxon>
        <taxon>Rhodanobacteraceae</taxon>
        <taxon>Frateuria</taxon>
    </lineage>
</organism>
<proteinExistence type="inferred from homology"/>
<dbReference type="EMBL" id="CP003350">
    <property type="protein sequence ID" value="AFC87539.1"/>
    <property type="molecule type" value="Genomic_DNA"/>
</dbReference>
<dbReference type="PANTHER" id="PTHR37944">
    <property type="entry name" value="PORIN B"/>
    <property type="match status" value="1"/>
</dbReference>
<dbReference type="GO" id="GO:0016020">
    <property type="term" value="C:membrane"/>
    <property type="evidence" value="ECO:0007669"/>
    <property type="project" value="InterPro"/>
</dbReference>
<dbReference type="InterPro" id="IPR052932">
    <property type="entry name" value="OprB_Porin"/>
</dbReference>
<keyword evidence="2" id="KW-0732">Signal</keyword>
<accession>H8L1D0</accession>
<dbReference type="GO" id="GO:0008643">
    <property type="term" value="P:carbohydrate transport"/>
    <property type="evidence" value="ECO:0007669"/>
    <property type="project" value="InterPro"/>
</dbReference>
<gene>
    <name evidence="3" type="ordered locus">Fraau_3216</name>
</gene>
<protein>
    <submittedName>
        <fullName evidence="3">Carbohydrate-selective porin</fullName>
    </submittedName>
</protein>
<dbReference type="InterPro" id="IPR038673">
    <property type="entry name" value="OprB_sf"/>
</dbReference>
<reference evidence="3" key="1">
    <citation type="submission" date="2012-02" db="EMBL/GenBank/DDBJ databases">
        <title>The complete genome of Frateuria aurantia DSM 6220.</title>
        <authorList>
            <consortium name="US DOE Joint Genome Institute (JGI-PGF)"/>
            <person name="Lucas S."/>
            <person name="Copeland A."/>
            <person name="Lapidus A."/>
            <person name="Glavina del Rio T."/>
            <person name="Dalin E."/>
            <person name="Tice H."/>
            <person name="Bruce D."/>
            <person name="Goodwin L."/>
            <person name="Pitluck S."/>
            <person name="Peters L."/>
            <person name="Ovchinnikova G."/>
            <person name="Teshima H."/>
            <person name="Kyrpides N."/>
            <person name="Mavromatis K."/>
            <person name="Ivanova N."/>
            <person name="Brettin T."/>
            <person name="Detter J.C."/>
            <person name="Han C."/>
            <person name="Larimer F."/>
            <person name="Land M."/>
            <person name="Hauser L."/>
            <person name="Markowitz V."/>
            <person name="Cheng J.-F."/>
            <person name="Hugenholtz P."/>
            <person name="Woyke T."/>
            <person name="Wu D."/>
            <person name="Brambilla E."/>
            <person name="Klenk H.-P."/>
            <person name="Eisen J.A."/>
        </authorList>
    </citation>
    <scope>NUCLEOTIDE SEQUENCE</scope>
    <source>
        <strain evidence="3">DSM 6220</strain>
    </source>
</reference>
<name>H8L1D0_FRAAD</name>
<dbReference type="PANTHER" id="PTHR37944:SF1">
    <property type="entry name" value="PORIN B"/>
    <property type="match status" value="1"/>
</dbReference>
<dbReference type="HOGENOM" id="CLU_029684_1_0_6"/>
<dbReference type="KEGG" id="fau:Fraau_3216"/>
<dbReference type="Gene3D" id="2.40.160.180">
    <property type="entry name" value="Carbohydrate-selective porin OprB"/>
    <property type="match status" value="1"/>
</dbReference>
<evidence type="ECO:0000256" key="1">
    <source>
        <dbReference type="ARBA" id="ARBA00008769"/>
    </source>
</evidence>
<dbReference type="InterPro" id="IPR007049">
    <property type="entry name" value="Carb-sel_porin_OprB"/>
</dbReference>
<evidence type="ECO:0000313" key="3">
    <source>
        <dbReference type="EMBL" id="AFC87539.1"/>
    </source>
</evidence>